<feature type="domain" description="Acylphosphatase-like" evidence="7">
    <location>
        <begin position="10"/>
        <end position="100"/>
    </location>
</feature>
<dbReference type="PROSITE" id="PS00151">
    <property type="entry name" value="ACYLPHOSPHATASE_2"/>
    <property type="match status" value="1"/>
</dbReference>
<dbReference type="PROSITE" id="PS51160">
    <property type="entry name" value="ACYLPHOSPHATASE_3"/>
    <property type="match status" value="1"/>
</dbReference>
<dbReference type="PRINTS" id="PR00112">
    <property type="entry name" value="ACYLPHPHTASE"/>
</dbReference>
<dbReference type="PANTHER" id="PTHR10029">
    <property type="entry name" value="ACYLPHOSPHATASE"/>
    <property type="match status" value="1"/>
</dbReference>
<dbReference type="Gene3D" id="3.30.70.100">
    <property type="match status" value="1"/>
</dbReference>
<dbReference type="RefSeq" id="XP_016929757.3">
    <property type="nucleotide sequence ID" value="XM_017074268.4"/>
</dbReference>
<dbReference type="SUPFAM" id="SSF54975">
    <property type="entry name" value="Acylphosphatase/BLUF domain-like"/>
    <property type="match status" value="1"/>
</dbReference>
<dbReference type="PANTHER" id="PTHR10029:SF3">
    <property type="entry name" value="ACYLPHOSPHATASE-RELATED"/>
    <property type="match status" value="1"/>
</dbReference>
<evidence type="ECO:0000259" key="7">
    <source>
        <dbReference type="PROSITE" id="PS51160"/>
    </source>
</evidence>
<dbReference type="EC" id="3.6.1.7" evidence="2 5"/>
<gene>
    <name evidence="9" type="primary">LOC108009711</name>
</gene>
<evidence type="ECO:0000256" key="1">
    <source>
        <dbReference type="ARBA" id="ARBA00005614"/>
    </source>
</evidence>
<dbReference type="GO" id="GO:0003998">
    <property type="term" value="F:acylphosphatase activity"/>
    <property type="evidence" value="ECO:0007669"/>
    <property type="project" value="UniProtKB-EC"/>
</dbReference>
<accession>A0AB39Z7J4</accession>
<dbReference type="InterPro" id="IPR020456">
    <property type="entry name" value="Acylphosphatase"/>
</dbReference>
<proteinExistence type="inferred from homology"/>
<evidence type="ECO:0000256" key="4">
    <source>
        <dbReference type="ARBA" id="ARBA00047645"/>
    </source>
</evidence>
<sequence length="121" mass="13811">MMQPGDQIFACGFEVFGRVQGVCLRKQTRDLATLNQVRGWVMNTDEGTVKGQLEGTLPKVNELKFWLLNFGSPRAIIERAEFTPTKEITSHNFSRFSIRYHHVPAPKKGHLKEDISLEPKL</sequence>
<keyword evidence="8" id="KW-1185">Reference proteome</keyword>
<evidence type="ECO:0000256" key="2">
    <source>
        <dbReference type="ARBA" id="ARBA00012150"/>
    </source>
</evidence>
<dbReference type="InterPro" id="IPR001792">
    <property type="entry name" value="Acylphosphatase-like_dom"/>
</dbReference>
<feature type="active site" evidence="5">
    <location>
        <position position="43"/>
    </location>
</feature>
<reference evidence="9" key="1">
    <citation type="submission" date="2025-08" db="UniProtKB">
        <authorList>
            <consortium name="RefSeq"/>
        </authorList>
    </citation>
    <scope>IDENTIFICATION</scope>
</reference>
<name>A0AB39Z7J4_DROSZ</name>
<dbReference type="Pfam" id="PF00708">
    <property type="entry name" value="Acylphosphatase"/>
    <property type="match status" value="1"/>
</dbReference>
<dbReference type="InterPro" id="IPR017968">
    <property type="entry name" value="Acylphosphatase_CS"/>
</dbReference>
<dbReference type="InterPro" id="IPR036046">
    <property type="entry name" value="Acylphosphatase-like_dom_sf"/>
</dbReference>
<evidence type="ECO:0000256" key="5">
    <source>
        <dbReference type="PROSITE-ProRule" id="PRU00520"/>
    </source>
</evidence>
<keyword evidence="3 5" id="KW-0378">Hydrolase</keyword>
<feature type="active site" evidence="5">
    <location>
        <position position="25"/>
    </location>
</feature>
<evidence type="ECO:0000256" key="3">
    <source>
        <dbReference type="ARBA" id="ARBA00022801"/>
    </source>
</evidence>
<comment type="catalytic activity">
    <reaction evidence="4 5">
        <text>an acyl phosphate + H2O = a carboxylate + phosphate + H(+)</text>
        <dbReference type="Rhea" id="RHEA:14965"/>
        <dbReference type="ChEBI" id="CHEBI:15377"/>
        <dbReference type="ChEBI" id="CHEBI:15378"/>
        <dbReference type="ChEBI" id="CHEBI:29067"/>
        <dbReference type="ChEBI" id="CHEBI:43474"/>
        <dbReference type="ChEBI" id="CHEBI:59918"/>
        <dbReference type="EC" id="3.6.1.7"/>
    </reaction>
</comment>
<organism evidence="8 9">
    <name type="scientific">Drosophila suzukii</name>
    <name type="common">Spotted-wing drosophila fruit fly</name>
    <dbReference type="NCBI Taxonomy" id="28584"/>
    <lineage>
        <taxon>Eukaryota</taxon>
        <taxon>Metazoa</taxon>
        <taxon>Ecdysozoa</taxon>
        <taxon>Arthropoda</taxon>
        <taxon>Hexapoda</taxon>
        <taxon>Insecta</taxon>
        <taxon>Pterygota</taxon>
        <taxon>Neoptera</taxon>
        <taxon>Endopterygota</taxon>
        <taxon>Diptera</taxon>
        <taxon>Brachycera</taxon>
        <taxon>Muscomorpha</taxon>
        <taxon>Ephydroidea</taxon>
        <taxon>Drosophilidae</taxon>
        <taxon>Drosophila</taxon>
        <taxon>Sophophora</taxon>
    </lineage>
</organism>
<evidence type="ECO:0000313" key="8">
    <source>
        <dbReference type="Proteomes" id="UP001652628"/>
    </source>
</evidence>
<dbReference type="AlphaFoldDB" id="A0AB39Z7J4"/>
<dbReference type="Proteomes" id="UP001652628">
    <property type="component" value="Chromosome 2R"/>
</dbReference>
<comment type="similarity">
    <text evidence="1 6">Belongs to the acylphosphatase family.</text>
</comment>
<evidence type="ECO:0000256" key="6">
    <source>
        <dbReference type="RuleBase" id="RU004168"/>
    </source>
</evidence>
<protein>
    <recommendedName>
        <fullName evidence="2 5">acylphosphatase</fullName>
        <ecNumber evidence="2 5">3.6.1.7</ecNumber>
    </recommendedName>
</protein>
<evidence type="ECO:0000313" key="9">
    <source>
        <dbReference type="RefSeq" id="XP_016929757.3"/>
    </source>
</evidence>
<dbReference type="GeneID" id="108009711"/>